<keyword evidence="12" id="KW-1185">Reference proteome</keyword>
<dbReference type="AlphaFoldDB" id="A0A8J7HF38"/>
<evidence type="ECO:0000313" key="12">
    <source>
        <dbReference type="Proteomes" id="UP000599391"/>
    </source>
</evidence>
<dbReference type="InterPro" id="IPR017441">
    <property type="entry name" value="Protein_kinase_ATP_BS"/>
</dbReference>
<evidence type="ECO:0000256" key="4">
    <source>
        <dbReference type="ARBA" id="ARBA00022741"/>
    </source>
</evidence>
<evidence type="ECO:0000313" key="11">
    <source>
        <dbReference type="EMBL" id="MBH8551734.1"/>
    </source>
</evidence>
<dbReference type="CDD" id="cd14014">
    <property type="entry name" value="STKc_PknB_like"/>
    <property type="match status" value="1"/>
</dbReference>
<dbReference type="InterPro" id="IPR011009">
    <property type="entry name" value="Kinase-like_dom_sf"/>
</dbReference>
<keyword evidence="3" id="KW-0808">Transferase</keyword>
<name>A0A8J7HF38_9CYAN</name>
<keyword evidence="4 9" id="KW-0547">Nucleotide-binding</keyword>
<evidence type="ECO:0000256" key="5">
    <source>
        <dbReference type="ARBA" id="ARBA00022777"/>
    </source>
</evidence>
<comment type="caution">
    <text evidence="11">The sequence shown here is derived from an EMBL/GenBank/DDBJ whole genome shotgun (WGS) entry which is preliminary data.</text>
</comment>
<dbReference type="Pfam" id="PF00069">
    <property type="entry name" value="Pkinase"/>
    <property type="match status" value="1"/>
</dbReference>
<evidence type="ECO:0000256" key="3">
    <source>
        <dbReference type="ARBA" id="ARBA00022679"/>
    </source>
</evidence>
<dbReference type="GO" id="GO:0004674">
    <property type="term" value="F:protein serine/threonine kinase activity"/>
    <property type="evidence" value="ECO:0007669"/>
    <property type="project" value="UniProtKB-KW"/>
</dbReference>
<evidence type="ECO:0000256" key="7">
    <source>
        <dbReference type="ARBA" id="ARBA00047899"/>
    </source>
</evidence>
<comment type="catalytic activity">
    <reaction evidence="8">
        <text>L-seryl-[protein] + ATP = O-phospho-L-seryl-[protein] + ADP + H(+)</text>
        <dbReference type="Rhea" id="RHEA:17989"/>
        <dbReference type="Rhea" id="RHEA-COMP:9863"/>
        <dbReference type="Rhea" id="RHEA-COMP:11604"/>
        <dbReference type="ChEBI" id="CHEBI:15378"/>
        <dbReference type="ChEBI" id="CHEBI:29999"/>
        <dbReference type="ChEBI" id="CHEBI:30616"/>
        <dbReference type="ChEBI" id="CHEBI:83421"/>
        <dbReference type="ChEBI" id="CHEBI:456216"/>
        <dbReference type="EC" id="2.7.11.1"/>
    </reaction>
</comment>
<dbReference type="EC" id="2.7.11.1" evidence="1"/>
<accession>A0A8J7HF38</accession>
<feature type="domain" description="Protein kinase" evidence="10">
    <location>
        <begin position="35"/>
        <end position="304"/>
    </location>
</feature>
<dbReference type="InterPro" id="IPR000719">
    <property type="entry name" value="Prot_kinase_dom"/>
</dbReference>
<evidence type="ECO:0000256" key="1">
    <source>
        <dbReference type="ARBA" id="ARBA00012513"/>
    </source>
</evidence>
<keyword evidence="2 11" id="KW-0723">Serine/threonine-protein kinase</keyword>
<protein>
    <recommendedName>
        <fullName evidence="1">non-specific serine/threonine protein kinase</fullName>
        <ecNumber evidence="1">2.7.11.1</ecNumber>
    </recommendedName>
</protein>
<feature type="binding site" evidence="9">
    <location>
        <position position="66"/>
    </location>
    <ligand>
        <name>ATP</name>
        <dbReference type="ChEBI" id="CHEBI:30616"/>
    </ligand>
</feature>
<keyword evidence="5 11" id="KW-0418">Kinase</keyword>
<evidence type="ECO:0000259" key="10">
    <source>
        <dbReference type="PROSITE" id="PS50011"/>
    </source>
</evidence>
<dbReference type="SUPFAM" id="SSF56112">
    <property type="entry name" value="Protein kinase-like (PK-like)"/>
    <property type="match status" value="1"/>
</dbReference>
<organism evidence="11 12">
    <name type="scientific">Atlanticothrix silvestris CENA357</name>
    <dbReference type="NCBI Taxonomy" id="1725252"/>
    <lineage>
        <taxon>Bacteria</taxon>
        <taxon>Bacillati</taxon>
        <taxon>Cyanobacteriota</taxon>
        <taxon>Cyanophyceae</taxon>
        <taxon>Nostocales</taxon>
        <taxon>Nodulariaceae</taxon>
        <taxon>Atlanticothrix</taxon>
        <taxon>Atlanticothrix silvestris</taxon>
    </lineage>
</organism>
<dbReference type="RefSeq" id="WP_214438051.1">
    <property type="nucleotide sequence ID" value="NZ_JAECZB010000006.1"/>
</dbReference>
<dbReference type="PROSITE" id="PS50011">
    <property type="entry name" value="PROTEIN_KINASE_DOM"/>
    <property type="match status" value="1"/>
</dbReference>
<dbReference type="PANTHER" id="PTHR24363">
    <property type="entry name" value="SERINE/THREONINE PROTEIN KINASE"/>
    <property type="match status" value="1"/>
</dbReference>
<comment type="catalytic activity">
    <reaction evidence="7">
        <text>L-threonyl-[protein] + ATP = O-phospho-L-threonyl-[protein] + ADP + H(+)</text>
        <dbReference type="Rhea" id="RHEA:46608"/>
        <dbReference type="Rhea" id="RHEA-COMP:11060"/>
        <dbReference type="Rhea" id="RHEA-COMP:11605"/>
        <dbReference type="ChEBI" id="CHEBI:15378"/>
        <dbReference type="ChEBI" id="CHEBI:30013"/>
        <dbReference type="ChEBI" id="CHEBI:30616"/>
        <dbReference type="ChEBI" id="CHEBI:61977"/>
        <dbReference type="ChEBI" id="CHEBI:456216"/>
        <dbReference type="EC" id="2.7.11.1"/>
    </reaction>
</comment>
<dbReference type="EMBL" id="JAECZB010000006">
    <property type="protein sequence ID" value="MBH8551734.1"/>
    <property type="molecule type" value="Genomic_DNA"/>
</dbReference>
<evidence type="ECO:0000256" key="2">
    <source>
        <dbReference type="ARBA" id="ARBA00022527"/>
    </source>
</evidence>
<dbReference type="Proteomes" id="UP000599391">
    <property type="component" value="Unassembled WGS sequence"/>
</dbReference>
<keyword evidence="6 9" id="KW-0067">ATP-binding</keyword>
<evidence type="ECO:0000256" key="8">
    <source>
        <dbReference type="ARBA" id="ARBA00048679"/>
    </source>
</evidence>
<evidence type="ECO:0000256" key="9">
    <source>
        <dbReference type="PROSITE-ProRule" id="PRU10141"/>
    </source>
</evidence>
<dbReference type="SMART" id="SM00220">
    <property type="entry name" value="S_TKc"/>
    <property type="match status" value="1"/>
</dbReference>
<dbReference type="GO" id="GO:0005524">
    <property type="term" value="F:ATP binding"/>
    <property type="evidence" value="ECO:0007669"/>
    <property type="project" value="UniProtKB-UniRule"/>
</dbReference>
<dbReference type="PROSITE" id="PS00107">
    <property type="entry name" value="PROTEIN_KINASE_ATP"/>
    <property type="match status" value="1"/>
</dbReference>
<gene>
    <name evidence="11" type="ORF">I8751_04955</name>
</gene>
<proteinExistence type="predicted"/>
<reference evidence="11 12" key="1">
    <citation type="journal article" date="2021" name="Int. J. Syst. Evol. Microbiol.">
        <title>Amazonocrinis nigriterrae gen. nov., sp. nov., Atlanticothrix silvestris gen. nov., sp. nov. and Dendronalium phyllosphericum gen. nov., sp. nov., nostocacean cyanobacteria from Brazilian environments.</title>
        <authorList>
            <person name="Alvarenga D.O."/>
            <person name="Andreote A.P.D."/>
            <person name="Branco L.H.Z."/>
            <person name="Delbaje E."/>
            <person name="Cruz R.B."/>
            <person name="Varani A.M."/>
            <person name="Fiore M.F."/>
        </authorList>
    </citation>
    <scope>NUCLEOTIDE SEQUENCE [LARGE SCALE GENOMIC DNA]</scope>
    <source>
        <strain evidence="11 12">CENA357</strain>
    </source>
</reference>
<sequence>MNRFTGKTPNVYEYGLEQNQLIRMCGSKQLFRDRYEILRVLGRGGFGITFLARNAVLPGNSLCVIKQLCPKVTSAKSWQNACQRFEKEAKTLGQLGSHSQIPLLLDYFQGNGEFYLVQEYVHGHTLATEVKQNGVKSEAAVKQFLRELLPIVRYLHQNHVIHRDIKPQNLLRCQDDQRLVLIDFGAVKEKLADTSENSMSKTAATNFVGTMGFAPPEQFSLRPVYASDIYALGVTCLYLLTGKWPLELEHDNHTGEICWHHEVNISDSFSRILEKMVRISLKERFHTVDDVIFALDTESNSPMLTNCLTTQPLSSKSQPTEKTTPTYIPPVARTAIAIRAWKAKIKDKKPHYKFNNYLYSVSN</sequence>
<evidence type="ECO:0000256" key="6">
    <source>
        <dbReference type="ARBA" id="ARBA00022840"/>
    </source>
</evidence>
<dbReference type="PANTHER" id="PTHR24363:SF0">
    <property type="entry name" value="SERINE_THREONINE KINASE LIKE DOMAIN CONTAINING 1"/>
    <property type="match status" value="1"/>
</dbReference>
<dbReference type="Gene3D" id="1.10.510.10">
    <property type="entry name" value="Transferase(Phosphotransferase) domain 1"/>
    <property type="match status" value="1"/>
</dbReference>